<accession>A0ABD0LHQ0</accession>
<dbReference type="GO" id="GO:0016020">
    <property type="term" value="C:membrane"/>
    <property type="evidence" value="ECO:0007669"/>
    <property type="project" value="UniProtKB-SubCell"/>
</dbReference>
<evidence type="ECO:0000256" key="1">
    <source>
        <dbReference type="ARBA" id="ARBA00004141"/>
    </source>
</evidence>
<feature type="transmembrane region" description="Helical" evidence="8">
    <location>
        <begin position="223"/>
        <end position="251"/>
    </location>
</feature>
<comment type="caution">
    <text evidence="10">The sequence shown here is derived from an EMBL/GenBank/DDBJ whole genome shotgun (WGS) entry which is preliminary data.</text>
</comment>
<dbReference type="SUPFAM" id="SSF81321">
    <property type="entry name" value="Family A G protein-coupled receptor-like"/>
    <property type="match status" value="1"/>
</dbReference>
<evidence type="ECO:0000256" key="2">
    <source>
        <dbReference type="ARBA" id="ARBA00022692"/>
    </source>
</evidence>
<keyword evidence="11" id="KW-1185">Reference proteome</keyword>
<keyword evidence="6" id="KW-0675">Receptor</keyword>
<feature type="domain" description="G-protein coupled receptors family 1 profile" evidence="9">
    <location>
        <begin position="66"/>
        <end position="341"/>
    </location>
</feature>
<name>A0ABD0LHQ0_9CAEN</name>
<keyword evidence="3 8" id="KW-1133">Transmembrane helix</keyword>
<evidence type="ECO:0000259" key="9">
    <source>
        <dbReference type="PROSITE" id="PS50262"/>
    </source>
</evidence>
<evidence type="ECO:0000256" key="6">
    <source>
        <dbReference type="ARBA" id="ARBA00023170"/>
    </source>
</evidence>
<dbReference type="PANTHER" id="PTHR24243:SF233">
    <property type="entry name" value="THYROTROPIN-RELEASING HORMONE RECEPTOR"/>
    <property type="match status" value="1"/>
</dbReference>
<sequence>MVNVCTGNGFFPSSTDNSTDGIPGSTSSFIPAYTDNVLLLTDDQRRWAVAVLQNGGYVIAAFAIPLTVCNMMVFLRKDMRSATSMYIVALSVSQIIYTLGIMVKDLCERILDDPASSLAFQLYDLYFGVYVIIVAKRGAYVLTCLLSTERLYAVLRPLHIKDFFLSRFPVSSIIGVYTVTAIWHVYILTQTKVIGAEDSHTGKMLYKRAQTDLYLKHKEINDVFGLAAKIVLTFVSLALQIVLNLLTVWALRRHNQSSQSMQTPQVEDRRGQKERQMTVTMLAATVSYVIMSLPAAFHNLCYTIFFPDYWYGGKYSNLFQVMIAFAFDITTLSSATDFLCFVTLSSNYRKSLRKLFQGVKLRKLHNK</sequence>
<evidence type="ECO:0000256" key="3">
    <source>
        <dbReference type="ARBA" id="ARBA00022989"/>
    </source>
</evidence>
<feature type="transmembrane region" description="Helical" evidence="8">
    <location>
        <begin position="168"/>
        <end position="187"/>
    </location>
</feature>
<dbReference type="GO" id="GO:0004930">
    <property type="term" value="F:G protein-coupled receptor activity"/>
    <property type="evidence" value="ECO:0007669"/>
    <property type="project" value="UniProtKB-KW"/>
</dbReference>
<feature type="transmembrane region" description="Helical" evidence="8">
    <location>
        <begin position="279"/>
        <end position="306"/>
    </location>
</feature>
<keyword evidence="5 8" id="KW-0472">Membrane</keyword>
<dbReference type="PROSITE" id="PS50262">
    <property type="entry name" value="G_PROTEIN_RECEP_F1_2"/>
    <property type="match status" value="1"/>
</dbReference>
<keyword evidence="4" id="KW-0297">G-protein coupled receptor</keyword>
<dbReference type="Proteomes" id="UP001519460">
    <property type="component" value="Unassembled WGS sequence"/>
</dbReference>
<protein>
    <recommendedName>
        <fullName evidence="9">G-protein coupled receptors family 1 profile domain-containing protein</fullName>
    </recommendedName>
</protein>
<dbReference type="InterPro" id="IPR019427">
    <property type="entry name" value="7TM_GPCR_serpentine_rcpt_Srw"/>
</dbReference>
<evidence type="ECO:0000256" key="5">
    <source>
        <dbReference type="ARBA" id="ARBA00023136"/>
    </source>
</evidence>
<evidence type="ECO:0000313" key="11">
    <source>
        <dbReference type="Proteomes" id="UP001519460"/>
    </source>
</evidence>
<dbReference type="AlphaFoldDB" id="A0ABD0LHQ0"/>
<evidence type="ECO:0000256" key="7">
    <source>
        <dbReference type="ARBA" id="ARBA00023224"/>
    </source>
</evidence>
<feature type="transmembrane region" description="Helical" evidence="8">
    <location>
        <begin position="318"/>
        <end position="344"/>
    </location>
</feature>
<feature type="transmembrane region" description="Helical" evidence="8">
    <location>
        <begin position="123"/>
        <end position="147"/>
    </location>
</feature>
<dbReference type="Pfam" id="PF10324">
    <property type="entry name" value="7TM_GPCR_Srw"/>
    <property type="match status" value="1"/>
</dbReference>
<dbReference type="InterPro" id="IPR017452">
    <property type="entry name" value="GPCR_Rhodpsn_7TM"/>
</dbReference>
<dbReference type="PANTHER" id="PTHR24243">
    <property type="entry name" value="G-PROTEIN COUPLED RECEPTOR"/>
    <property type="match status" value="1"/>
</dbReference>
<gene>
    <name evidence="10" type="ORF">BaRGS_00010227</name>
</gene>
<evidence type="ECO:0000256" key="8">
    <source>
        <dbReference type="SAM" id="Phobius"/>
    </source>
</evidence>
<keyword evidence="2 8" id="KW-0812">Transmembrane</keyword>
<reference evidence="10 11" key="1">
    <citation type="journal article" date="2023" name="Sci. Data">
        <title>Genome assembly of the Korean intertidal mud-creeper Batillaria attramentaria.</title>
        <authorList>
            <person name="Patra A.K."/>
            <person name="Ho P.T."/>
            <person name="Jun S."/>
            <person name="Lee S.J."/>
            <person name="Kim Y."/>
            <person name="Won Y.J."/>
        </authorList>
    </citation>
    <scope>NUCLEOTIDE SEQUENCE [LARGE SCALE GENOMIC DNA]</scope>
    <source>
        <strain evidence="10">Wonlab-2016</strain>
    </source>
</reference>
<dbReference type="EMBL" id="JACVVK020000050">
    <property type="protein sequence ID" value="KAK7498567.1"/>
    <property type="molecule type" value="Genomic_DNA"/>
</dbReference>
<feature type="transmembrane region" description="Helical" evidence="8">
    <location>
        <begin position="85"/>
        <end position="103"/>
    </location>
</feature>
<feature type="transmembrane region" description="Helical" evidence="8">
    <location>
        <begin position="55"/>
        <end position="73"/>
    </location>
</feature>
<proteinExistence type="predicted"/>
<comment type="subcellular location">
    <subcellularLocation>
        <location evidence="1">Membrane</location>
        <topology evidence="1">Multi-pass membrane protein</topology>
    </subcellularLocation>
</comment>
<dbReference type="Gene3D" id="1.20.1070.10">
    <property type="entry name" value="Rhodopsin 7-helix transmembrane proteins"/>
    <property type="match status" value="1"/>
</dbReference>
<evidence type="ECO:0000313" key="10">
    <source>
        <dbReference type="EMBL" id="KAK7498567.1"/>
    </source>
</evidence>
<evidence type="ECO:0000256" key="4">
    <source>
        <dbReference type="ARBA" id="ARBA00023040"/>
    </source>
</evidence>
<organism evidence="10 11">
    <name type="scientific">Batillaria attramentaria</name>
    <dbReference type="NCBI Taxonomy" id="370345"/>
    <lineage>
        <taxon>Eukaryota</taxon>
        <taxon>Metazoa</taxon>
        <taxon>Spiralia</taxon>
        <taxon>Lophotrochozoa</taxon>
        <taxon>Mollusca</taxon>
        <taxon>Gastropoda</taxon>
        <taxon>Caenogastropoda</taxon>
        <taxon>Sorbeoconcha</taxon>
        <taxon>Cerithioidea</taxon>
        <taxon>Batillariidae</taxon>
        <taxon>Batillaria</taxon>
    </lineage>
</organism>
<keyword evidence="7" id="KW-0807">Transducer</keyword>